<accession>A0AAV3Q0R0</accession>
<dbReference type="EMBL" id="BAABME010002775">
    <property type="protein sequence ID" value="GAA0156048.1"/>
    <property type="molecule type" value="Genomic_DNA"/>
</dbReference>
<gene>
    <name evidence="2" type="ORF">LIER_13632</name>
</gene>
<feature type="compositionally biased region" description="Polar residues" evidence="1">
    <location>
        <begin position="1"/>
        <end position="14"/>
    </location>
</feature>
<protein>
    <submittedName>
        <fullName evidence="2">Uncharacterized protein</fullName>
    </submittedName>
</protein>
<sequence>MESSPKNSTPSSAVNEREDLVGSSSKNRKGLKNSGKDKIVISQNQVVSPNSFDVLKTIGGSNCTQDADIVDVQMGDLVPPSTENARQSNEEGVWQHVSRKGHPNGRGGALSSSVPPCG</sequence>
<dbReference type="AlphaFoldDB" id="A0AAV3Q0R0"/>
<dbReference type="Proteomes" id="UP001454036">
    <property type="component" value="Unassembled WGS sequence"/>
</dbReference>
<reference evidence="2 3" key="1">
    <citation type="submission" date="2024-01" db="EMBL/GenBank/DDBJ databases">
        <title>The complete chloroplast genome sequence of Lithospermum erythrorhizon: insights into the phylogenetic relationship among Boraginaceae species and the maternal lineages of purple gromwells.</title>
        <authorList>
            <person name="Okada T."/>
            <person name="Watanabe K."/>
        </authorList>
    </citation>
    <scope>NUCLEOTIDE SEQUENCE [LARGE SCALE GENOMIC DNA]</scope>
</reference>
<proteinExistence type="predicted"/>
<feature type="region of interest" description="Disordered" evidence="1">
    <location>
        <begin position="77"/>
        <end position="118"/>
    </location>
</feature>
<evidence type="ECO:0000256" key="1">
    <source>
        <dbReference type="SAM" id="MobiDB-lite"/>
    </source>
</evidence>
<keyword evidence="3" id="KW-1185">Reference proteome</keyword>
<name>A0AAV3Q0R0_LITER</name>
<comment type="caution">
    <text evidence="2">The sequence shown here is derived from an EMBL/GenBank/DDBJ whole genome shotgun (WGS) entry which is preliminary data.</text>
</comment>
<feature type="region of interest" description="Disordered" evidence="1">
    <location>
        <begin position="1"/>
        <end position="39"/>
    </location>
</feature>
<organism evidence="2 3">
    <name type="scientific">Lithospermum erythrorhizon</name>
    <name type="common">Purple gromwell</name>
    <name type="synonym">Lithospermum officinale var. erythrorhizon</name>
    <dbReference type="NCBI Taxonomy" id="34254"/>
    <lineage>
        <taxon>Eukaryota</taxon>
        <taxon>Viridiplantae</taxon>
        <taxon>Streptophyta</taxon>
        <taxon>Embryophyta</taxon>
        <taxon>Tracheophyta</taxon>
        <taxon>Spermatophyta</taxon>
        <taxon>Magnoliopsida</taxon>
        <taxon>eudicotyledons</taxon>
        <taxon>Gunneridae</taxon>
        <taxon>Pentapetalae</taxon>
        <taxon>asterids</taxon>
        <taxon>lamiids</taxon>
        <taxon>Boraginales</taxon>
        <taxon>Boraginaceae</taxon>
        <taxon>Boraginoideae</taxon>
        <taxon>Lithospermeae</taxon>
        <taxon>Lithospermum</taxon>
    </lineage>
</organism>
<evidence type="ECO:0000313" key="2">
    <source>
        <dbReference type="EMBL" id="GAA0156048.1"/>
    </source>
</evidence>
<evidence type="ECO:0000313" key="3">
    <source>
        <dbReference type="Proteomes" id="UP001454036"/>
    </source>
</evidence>